<sequence>MLVSKLIAPVAFAATVFADGAAINDGLKTVDADIKALTASLTGFSGDLFAAIPILGATLTLKAAIDKTTKTANSSEPLSSDDTVGLADTVGTIITDATASIDAFIAVKPKFDKLLIVTPIAAGQVKGLKTSTAALGDAIIAKVPADFKEVATQLVGQINAQFDRGIAAYGGAAGGASPFPGFPGTRRSTRLDRHY</sequence>
<gene>
    <name evidence="1" type="ORF">LEL_09411</name>
</gene>
<evidence type="ECO:0000313" key="2">
    <source>
        <dbReference type="Proteomes" id="UP000076881"/>
    </source>
</evidence>
<accession>A0A168C1K0</accession>
<dbReference type="STRING" id="1081108.A0A168C1K0"/>
<comment type="caution">
    <text evidence="1">The sequence shown here is derived from an EMBL/GenBank/DDBJ whole genome shotgun (WGS) entry which is preliminary data.</text>
</comment>
<dbReference type="Gene3D" id="1.20.1280.140">
    <property type="match status" value="1"/>
</dbReference>
<name>A0A168C1K0_CORDF</name>
<protein>
    <submittedName>
        <fullName evidence="1">Cell wall galactomannoprotein</fullName>
    </submittedName>
</protein>
<evidence type="ECO:0000313" key="1">
    <source>
        <dbReference type="EMBL" id="OAA70820.1"/>
    </source>
</evidence>
<dbReference type="Proteomes" id="UP000076881">
    <property type="component" value="Unassembled WGS sequence"/>
</dbReference>
<dbReference type="PANTHER" id="PTHR38123">
    <property type="entry name" value="CELL WALL SERINE-THREONINE-RICH GALACTOMANNOPROTEIN MP1 (AFU_ORTHOLOGUE AFUA_4G03240)"/>
    <property type="match status" value="1"/>
</dbReference>
<dbReference type="InterPro" id="IPR021054">
    <property type="entry name" value="Cell_wall_mannoprotein_1"/>
</dbReference>
<organism evidence="1 2">
    <name type="scientific">Akanthomyces lecanii RCEF 1005</name>
    <dbReference type="NCBI Taxonomy" id="1081108"/>
    <lineage>
        <taxon>Eukaryota</taxon>
        <taxon>Fungi</taxon>
        <taxon>Dikarya</taxon>
        <taxon>Ascomycota</taxon>
        <taxon>Pezizomycotina</taxon>
        <taxon>Sordariomycetes</taxon>
        <taxon>Hypocreomycetidae</taxon>
        <taxon>Hypocreales</taxon>
        <taxon>Cordycipitaceae</taxon>
        <taxon>Akanthomyces</taxon>
        <taxon>Cordyceps confragosa</taxon>
    </lineage>
</organism>
<proteinExistence type="predicted"/>
<dbReference type="Pfam" id="PF12296">
    <property type="entry name" value="HsbA"/>
    <property type="match status" value="1"/>
</dbReference>
<dbReference type="GO" id="GO:0005576">
    <property type="term" value="C:extracellular region"/>
    <property type="evidence" value="ECO:0007669"/>
    <property type="project" value="TreeGrafter"/>
</dbReference>
<reference evidence="1 2" key="1">
    <citation type="journal article" date="2016" name="Genome Biol. Evol.">
        <title>Divergent and convergent evolution of fungal pathogenicity.</title>
        <authorList>
            <person name="Shang Y."/>
            <person name="Xiao G."/>
            <person name="Zheng P."/>
            <person name="Cen K."/>
            <person name="Zhan S."/>
            <person name="Wang C."/>
        </authorList>
    </citation>
    <scope>NUCLEOTIDE SEQUENCE [LARGE SCALE GENOMIC DNA]</scope>
    <source>
        <strain evidence="1 2">RCEF 1005</strain>
    </source>
</reference>
<dbReference type="AlphaFoldDB" id="A0A168C1K0"/>
<keyword evidence="2" id="KW-1185">Reference proteome</keyword>
<dbReference type="PANTHER" id="PTHR38123:SF1">
    <property type="entry name" value="HYDROPHOBIC SURFACE BINDING PROTEIN"/>
    <property type="match status" value="1"/>
</dbReference>
<dbReference type="EMBL" id="AZHF01000009">
    <property type="protein sequence ID" value="OAA70820.1"/>
    <property type="molecule type" value="Genomic_DNA"/>
</dbReference>
<dbReference type="OrthoDB" id="2422134at2759"/>